<dbReference type="InParanoid" id="A0A1X2GZR2"/>
<keyword evidence="1" id="KW-0812">Transmembrane</keyword>
<evidence type="ECO:0000313" key="3">
    <source>
        <dbReference type="Proteomes" id="UP000242180"/>
    </source>
</evidence>
<accession>A0A1X2GZR2</accession>
<keyword evidence="3" id="KW-1185">Reference proteome</keyword>
<proteinExistence type="predicted"/>
<protein>
    <submittedName>
        <fullName evidence="2">Uncharacterized protein</fullName>
    </submittedName>
</protein>
<organism evidence="2 3">
    <name type="scientific">Syncephalastrum racemosum</name>
    <name type="common">Filamentous fungus</name>
    <dbReference type="NCBI Taxonomy" id="13706"/>
    <lineage>
        <taxon>Eukaryota</taxon>
        <taxon>Fungi</taxon>
        <taxon>Fungi incertae sedis</taxon>
        <taxon>Mucoromycota</taxon>
        <taxon>Mucoromycotina</taxon>
        <taxon>Mucoromycetes</taxon>
        <taxon>Mucorales</taxon>
        <taxon>Syncephalastraceae</taxon>
        <taxon>Syncephalastrum</taxon>
    </lineage>
</organism>
<dbReference type="Proteomes" id="UP000242180">
    <property type="component" value="Unassembled WGS sequence"/>
</dbReference>
<keyword evidence="1" id="KW-0472">Membrane</keyword>
<sequence>MYTLSPSSCTSFFISFRFVSFLFSSFLFFSFLFSFLLNTIFVRSFYSYFPA</sequence>
<evidence type="ECO:0000313" key="2">
    <source>
        <dbReference type="EMBL" id="ORY90036.1"/>
    </source>
</evidence>
<dbReference type="AlphaFoldDB" id="A0A1X2GZR2"/>
<feature type="transmembrane region" description="Helical" evidence="1">
    <location>
        <begin position="12"/>
        <end position="37"/>
    </location>
</feature>
<name>A0A1X2GZR2_SYNRA</name>
<comment type="caution">
    <text evidence="2">The sequence shown here is derived from an EMBL/GenBank/DDBJ whole genome shotgun (WGS) entry which is preliminary data.</text>
</comment>
<reference evidence="2 3" key="1">
    <citation type="submission" date="2016-07" db="EMBL/GenBank/DDBJ databases">
        <title>Pervasive Adenine N6-methylation of Active Genes in Fungi.</title>
        <authorList>
            <consortium name="DOE Joint Genome Institute"/>
            <person name="Mondo S.J."/>
            <person name="Dannebaum R.O."/>
            <person name="Kuo R.C."/>
            <person name="Labutti K."/>
            <person name="Haridas S."/>
            <person name="Kuo A."/>
            <person name="Salamov A."/>
            <person name="Ahrendt S.R."/>
            <person name="Lipzen A."/>
            <person name="Sullivan W."/>
            <person name="Andreopoulos W.B."/>
            <person name="Clum A."/>
            <person name="Lindquist E."/>
            <person name="Daum C."/>
            <person name="Ramamoorthy G.K."/>
            <person name="Gryganskyi A."/>
            <person name="Culley D."/>
            <person name="Magnuson J.K."/>
            <person name="James T.Y."/>
            <person name="O'Malley M.A."/>
            <person name="Stajich J.E."/>
            <person name="Spatafora J.W."/>
            <person name="Visel A."/>
            <person name="Grigoriev I.V."/>
        </authorList>
    </citation>
    <scope>NUCLEOTIDE SEQUENCE [LARGE SCALE GENOMIC DNA]</scope>
    <source>
        <strain evidence="2 3">NRRL 2496</strain>
    </source>
</reference>
<evidence type="ECO:0000256" key="1">
    <source>
        <dbReference type="SAM" id="Phobius"/>
    </source>
</evidence>
<dbReference type="EMBL" id="MCGN01000013">
    <property type="protein sequence ID" value="ORY90036.1"/>
    <property type="molecule type" value="Genomic_DNA"/>
</dbReference>
<gene>
    <name evidence="2" type="ORF">BCR43DRAFT_499910</name>
</gene>
<keyword evidence="1" id="KW-1133">Transmembrane helix</keyword>